<reference evidence="2" key="2">
    <citation type="submission" date="2022-06" db="UniProtKB">
        <authorList>
            <consortium name="EnsemblPlants"/>
        </authorList>
    </citation>
    <scope>IDENTIFICATION</scope>
</reference>
<dbReference type="EnsemblPlants" id="TuG1812S0002943800.01.T01">
    <property type="protein sequence ID" value="TuG1812S0002943800.01.T01.s_cds17416"/>
    <property type="gene ID" value="TuG1812S0002943800.01"/>
</dbReference>
<evidence type="ECO:0000313" key="3">
    <source>
        <dbReference type="Proteomes" id="UP000015106"/>
    </source>
</evidence>
<dbReference type="PANTHER" id="PTHR33116">
    <property type="entry name" value="REVERSE TRANSCRIPTASE ZINC-BINDING DOMAIN-CONTAINING PROTEIN-RELATED-RELATED"/>
    <property type="match status" value="1"/>
</dbReference>
<evidence type="ECO:0000259" key="1">
    <source>
        <dbReference type="PROSITE" id="PS50878"/>
    </source>
</evidence>
<sequence length="123" mass="13753">MINQYRDLLHLTHPLFTHLPPTVLQYADDTLIIAKASNDAALQLKNIFHNFAMATGLMINFTKTTFVPMHVCPTLADSIAATLQCTTSTFPQIYLGLPLAPTRLPPNAFLPIIERCQKFLTGW</sequence>
<reference evidence="3" key="1">
    <citation type="journal article" date="2013" name="Nature">
        <title>Draft genome of the wheat A-genome progenitor Triticum urartu.</title>
        <authorList>
            <person name="Ling H.Q."/>
            <person name="Zhao S."/>
            <person name="Liu D."/>
            <person name="Wang J."/>
            <person name="Sun H."/>
            <person name="Zhang C."/>
            <person name="Fan H."/>
            <person name="Li D."/>
            <person name="Dong L."/>
            <person name="Tao Y."/>
            <person name="Gao C."/>
            <person name="Wu H."/>
            <person name="Li Y."/>
            <person name="Cui Y."/>
            <person name="Guo X."/>
            <person name="Zheng S."/>
            <person name="Wang B."/>
            <person name="Yu K."/>
            <person name="Liang Q."/>
            <person name="Yang W."/>
            <person name="Lou X."/>
            <person name="Chen J."/>
            <person name="Feng M."/>
            <person name="Jian J."/>
            <person name="Zhang X."/>
            <person name="Luo G."/>
            <person name="Jiang Y."/>
            <person name="Liu J."/>
            <person name="Wang Z."/>
            <person name="Sha Y."/>
            <person name="Zhang B."/>
            <person name="Wu H."/>
            <person name="Tang D."/>
            <person name="Shen Q."/>
            <person name="Xue P."/>
            <person name="Zou S."/>
            <person name="Wang X."/>
            <person name="Liu X."/>
            <person name="Wang F."/>
            <person name="Yang Y."/>
            <person name="An X."/>
            <person name="Dong Z."/>
            <person name="Zhang K."/>
            <person name="Zhang X."/>
            <person name="Luo M.C."/>
            <person name="Dvorak J."/>
            <person name="Tong Y."/>
            <person name="Wang J."/>
            <person name="Yang H."/>
            <person name="Li Z."/>
            <person name="Wang D."/>
            <person name="Zhang A."/>
            <person name="Wang J."/>
        </authorList>
    </citation>
    <scope>NUCLEOTIDE SEQUENCE</scope>
    <source>
        <strain evidence="3">cv. G1812</strain>
    </source>
</reference>
<dbReference type="Proteomes" id="UP000015106">
    <property type="component" value="Unassembled WGS sequence"/>
</dbReference>
<feature type="domain" description="Reverse transcriptase" evidence="1">
    <location>
        <begin position="1"/>
        <end position="99"/>
    </location>
</feature>
<evidence type="ECO:0000313" key="2">
    <source>
        <dbReference type="EnsemblPlants" id="TuG1812S0002943800.01.T01.s_cds17416"/>
    </source>
</evidence>
<dbReference type="InterPro" id="IPR000477">
    <property type="entry name" value="RT_dom"/>
</dbReference>
<accession>A0A8R7VHP8</accession>
<proteinExistence type="predicted"/>
<organism evidence="2 3">
    <name type="scientific">Triticum urartu</name>
    <name type="common">Red wild einkorn</name>
    <name type="synonym">Crithodium urartu</name>
    <dbReference type="NCBI Taxonomy" id="4572"/>
    <lineage>
        <taxon>Eukaryota</taxon>
        <taxon>Viridiplantae</taxon>
        <taxon>Streptophyta</taxon>
        <taxon>Embryophyta</taxon>
        <taxon>Tracheophyta</taxon>
        <taxon>Spermatophyta</taxon>
        <taxon>Magnoliopsida</taxon>
        <taxon>Liliopsida</taxon>
        <taxon>Poales</taxon>
        <taxon>Poaceae</taxon>
        <taxon>BOP clade</taxon>
        <taxon>Pooideae</taxon>
        <taxon>Triticodae</taxon>
        <taxon>Triticeae</taxon>
        <taxon>Triticinae</taxon>
        <taxon>Triticum</taxon>
    </lineage>
</organism>
<dbReference type="Gramene" id="TuG1812S0002943800.01.T01">
    <property type="protein sequence ID" value="TuG1812S0002943800.01.T01.s_cds17416"/>
    <property type="gene ID" value="TuG1812S0002943800.01"/>
</dbReference>
<dbReference type="AlphaFoldDB" id="A0A8R7VHP8"/>
<protein>
    <recommendedName>
        <fullName evidence="1">Reverse transcriptase domain-containing protein</fullName>
    </recommendedName>
</protein>
<keyword evidence="3" id="KW-1185">Reference proteome</keyword>
<name>A0A8R7VHP8_TRIUA</name>
<dbReference type="PANTHER" id="PTHR33116:SF87">
    <property type="entry name" value="OS01G0158850 PROTEIN"/>
    <property type="match status" value="1"/>
</dbReference>
<dbReference type="PROSITE" id="PS50878">
    <property type="entry name" value="RT_POL"/>
    <property type="match status" value="1"/>
</dbReference>